<dbReference type="Gene3D" id="2.60.40.10">
    <property type="entry name" value="Immunoglobulins"/>
    <property type="match status" value="1"/>
</dbReference>
<dbReference type="InterPro" id="IPR041033">
    <property type="entry name" value="SpaA_PFL_dom_1"/>
</dbReference>
<feature type="domain" description="SpaA-like prealbumin fold" evidence="1">
    <location>
        <begin position="239"/>
        <end position="299"/>
    </location>
</feature>
<keyword evidence="3" id="KW-1185">Reference proteome</keyword>
<evidence type="ECO:0000259" key="1">
    <source>
        <dbReference type="Pfam" id="PF17802"/>
    </source>
</evidence>
<name>A0ABW3UFH8_9BACL</name>
<dbReference type="NCBIfam" id="TIGR02276">
    <property type="entry name" value="beta_rpt_yvtn"/>
    <property type="match status" value="4"/>
</dbReference>
<dbReference type="InterPro" id="IPR013783">
    <property type="entry name" value="Ig-like_fold"/>
</dbReference>
<accession>A0ABW3UFH8</accession>
<gene>
    <name evidence="2" type="ORF">ACFQ4B_02540</name>
</gene>
<dbReference type="SUPFAM" id="SSF51004">
    <property type="entry name" value="C-terminal (heme d1) domain of cytochrome cd1-nitrite reductase"/>
    <property type="match status" value="1"/>
</dbReference>
<dbReference type="EMBL" id="JBHTLU010000007">
    <property type="protein sequence ID" value="MFD1218987.1"/>
    <property type="molecule type" value="Genomic_DNA"/>
</dbReference>
<dbReference type="Pfam" id="PF17802">
    <property type="entry name" value="SpaA"/>
    <property type="match status" value="1"/>
</dbReference>
<reference evidence="3" key="1">
    <citation type="journal article" date="2019" name="Int. J. Syst. Evol. Microbiol.">
        <title>The Global Catalogue of Microorganisms (GCM) 10K type strain sequencing project: providing services to taxonomists for standard genome sequencing and annotation.</title>
        <authorList>
            <consortium name="The Broad Institute Genomics Platform"/>
            <consortium name="The Broad Institute Genome Sequencing Center for Infectious Disease"/>
            <person name="Wu L."/>
            <person name="Ma J."/>
        </authorList>
    </citation>
    <scope>NUCLEOTIDE SEQUENCE [LARGE SCALE GENOMIC DNA]</scope>
    <source>
        <strain evidence="3">CCUG 53270</strain>
    </source>
</reference>
<dbReference type="RefSeq" id="WP_345591325.1">
    <property type="nucleotide sequence ID" value="NZ_BAABJG010000027.1"/>
</dbReference>
<dbReference type="InterPro" id="IPR051200">
    <property type="entry name" value="Host-pathogen_enzymatic-act"/>
</dbReference>
<evidence type="ECO:0000313" key="2">
    <source>
        <dbReference type="EMBL" id="MFD1218987.1"/>
    </source>
</evidence>
<organism evidence="2 3">
    <name type="scientific">Paenibacillus vulneris</name>
    <dbReference type="NCBI Taxonomy" id="1133364"/>
    <lineage>
        <taxon>Bacteria</taxon>
        <taxon>Bacillati</taxon>
        <taxon>Bacillota</taxon>
        <taxon>Bacilli</taxon>
        <taxon>Bacillales</taxon>
        <taxon>Paenibacillaceae</taxon>
        <taxon>Paenibacillus</taxon>
    </lineage>
</organism>
<dbReference type="Gene3D" id="2.130.10.10">
    <property type="entry name" value="YVTN repeat-like/Quinoprotein amine dehydrogenase"/>
    <property type="match status" value="3"/>
</dbReference>
<proteinExistence type="predicted"/>
<comment type="caution">
    <text evidence="2">The sequence shown here is derived from an EMBL/GenBank/DDBJ whole genome shotgun (WGS) entry which is preliminary data.</text>
</comment>
<evidence type="ECO:0000313" key="3">
    <source>
        <dbReference type="Proteomes" id="UP001597180"/>
    </source>
</evidence>
<dbReference type="InterPro" id="IPR015943">
    <property type="entry name" value="WD40/YVTN_repeat-like_dom_sf"/>
</dbReference>
<dbReference type="InterPro" id="IPR011964">
    <property type="entry name" value="YVTN_b-propeller_repeat"/>
</dbReference>
<dbReference type="PANTHER" id="PTHR47197:SF3">
    <property type="entry name" value="DIHYDRO-HEME D1 DEHYDROGENASE"/>
    <property type="match status" value="1"/>
</dbReference>
<sequence length="381" mass="40664">MNVQFAFQSILVGSNPSGIAISPDEQTVYALNRGNPSISVIGTPSNSVIDTIPLSGLPNQGAFANNGSRAYITLDSGFVAVIDTAANSVLTLIPVGSAPNGVAVTPDSSRVYVANSGDGTVTVIDAVTDTVITTIPAGTTPLFAAVSPDGTTVYVTDAGGSNVIVIDTFTNTVSGFIPLSGPTAGVVFDPFQSLAYVVEPNNRLLTVIDTIGRFPIQSIPVGNGPYGVAVLRDFFVTSTIEIIKIDRNTGRLLLDAIFGIFNEQGQILLEVVTDFEGRAKLQLPSGRYIVREIAPPPGFFPEFHEHFVELFPGSVTFLEFFNIPEISENFIQKIDVVTQTPIPNVNSTYLIVQAILFKASLRMPTALPSSWFPRENIPLRK</sequence>
<protein>
    <submittedName>
        <fullName evidence="2">SpaA isopeptide-forming pilin-related protein</fullName>
    </submittedName>
</protein>
<dbReference type="PANTHER" id="PTHR47197">
    <property type="entry name" value="PROTEIN NIRF"/>
    <property type="match status" value="1"/>
</dbReference>
<dbReference type="Proteomes" id="UP001597180">
    <property type="component" value="Unassembled WGS sequence"/>
</dbReference>
<dbReference type="InterPro" id="IPR011048">
    <property type="entry name" value="Haem_d1_sf"/>
</dbReference>